<name>A0A1D7QY02_9BACI</name>
<feature type="active site" description="Charge relay system" evidence="5">
    <location>
        <position position="270"/>
    </location>
</feature>
<feature type="domain" description="Peptidase S8/S53" evidence="7">
    <location>
        <begin position="110"/>
        <end position="303"/>
    </location>
</feature>
<dbReference type="AlphaFoldDB" id="A0A1D7QY02"/>
<dbReference type="OrthoDB" id="9798386at2"/>
<dbReference type="KEGG" id="bbev:BBEV_2552"/>
<feature type="active site" description="Charge relay system" evidence="5">
    <location>
        <position position="93"/>
    </location>
</feature>
<gene>
    <name evidence="8" type="ORF">BBEV_2552</name>
</gene>
<dbReference type="InterPro" id="IPR050131">
    <property type="entry name" value="Peptidase_S8_subtilisin-like"/>
</dbReference>
<reference evidence="8 9" key="1">
    <citation type="submission" date="2015-08" db="EMBL/GenBank/DDBJ databases">
        <title>The complete genome sequence of Bacillus beveridgei MLTeJB.</title>
        <authorList>
            <person name="Hanson T.E."/>
            <person name="Mesa C."/>
            <person name="Basesman S.M."/>
            <person name="Oremland R.S."/>
        </authorList>
    </citation>
    <scope>NUCLEOTIDE SEQUENCE [LARGE SCALE GENOMIC DNA]</scope>
    <source>
        <strain evidence="8 9">MLTeJB</strain>
    </source>
</reference>
<evidence type="ECO:0000256" key="3">
    <source>
        <dbReference type="ARBA" id="ARBA00022801"/>
    </source>
</evidence>
<evidence type="ECO:0000256" key="5">
    <source>
        <dbReference type="PROSITE-ProRule" id="PRU01240"/>
    </source>
</evidence>
<dbReference type="EMBL" id="CP012502">
    <property type="protein sequence ID" value="AOM83891.1"/>
    <property type="molecule type" value="Genomic_DNA"/>
</dbReference>
<evidence type="ECO:0000256" key="6">
    <source>
        <dbReference type="SAM" id="Phobius"/>
    </source>
</evidence>
<dbReference type="Proteomes" id="UP000094463">
    <property type="component" value="Chromosome"/>
</dbReference>
<proteinExistence type="inferred from homology"/>
<evidence type="ECO:0000313" key="9">
    <source>
        <dbReference type="Proteomes" id="UP000094463"/>
    </source>
</evidence>
<dbReference type="PRINTS" id="PR00723">
    <property type="entry name" value="SUBTILISIN"/>
</dbReference>
<dbReference type="GO" id="GO:0006508">
    <property type="term" value="P:proteolysis"/>
    <property type="evidence" value="ECO:0007669"/>
    <property type="project" value="UniProtKB-KW"/>
</dbReference>
<keyword evidence="6" id="KW-1133">Transmembrane helix</keyword>
<accession>A0A1D7QY02</accession>
<dbReference type="Pfam" id="PF00082">
    <property type="entry name" value="Peptidase_S8"/>
    <property type="match status" value="1"/>
</dbReference>
<keyword evidence="2 5" id="KW-0645">Protease</keyword>
<dbReference type="RefSeq" id="WP_084007385.1">
    <property type="nucleotide sequence ID" value="NZ_CP012502.1"/>
</dbReference>
<keyword evidence="6" id="KW-0812">Transmembrane</keyword>
<keyword evidence="3 5" id="KW-0378">Hydrolase</keyword>
<dbReference type="InterPro" id="IPR036852">
    <property type="entry name" value="Peptidase_S8/S53_dom_sf"/>
</dbReference>
<sequence length="330" mass="36140">MNSALFMTIWFILLLIALILHKQLGLDKYPIIRYSVIGLMVLVFISGILVMFTGISFGTSKWSEEYGWHVDYMGYEEIHTYSTGESQRIALIDTGVSDFQEVTNLIAFVDSDGVDYNGHGTMMYSIIKGHEDEVLGIAPNAEINSIKVMDFEESITPENLTKAIEKAINLESTVISLSLGSYLYSESVSKAIDLALDQGITVVSSTGDFESADMLFPASKSGVISVGSISDNMKVSNFTNAPNEAVINAPGDGIKSVLNNKEIEYNFGTSQATALISGYVALLRDYAIQEGVDLTNEDISSLLTVINNSKTDYINAFSKLTEERGQNSFR</sequence>
<feature type="active site" description="Charge relay system" evidence="5">
    <location>
        <position position="119"/>
    </location>
</feature>
<dbReference type="STRING" id="632773.BBEV_2552"/>
<feature type="transmembrane region" description="Helical" evidence="6">
    <location>
        <begin position="35"/>
        <end position="57"/>
    </location>
</feature>
<evidence type="ECO:0000256" key="1">
    <source>
        <dbReference type="ARBA" id="ARBA00011073"/>
    </source>
</evidence>
<dbReference type="GO" id="GO:0004252">
    <property type="term" value="F:serine-type endopeptidase activity"/>
    <property type="evidence" value="ECO:0007669"/>
    <property type="project" value="UniProtKB-UniRule"/>
</dbReference>
<dbReference type="InterPro" id="IPR000209">
    <property type="entry name" value="Peptidase_S8/S53_dom"/>
</dbReference>
<protein>
    <submittedName>
        <fullName evidence="8">Alkaline serine protease</fullName>
    </submittedName>
</protein>
<keyword evidence="9" id="KW-1185">Reference proteome</keyword>
<keyword evidence="6" id="KW-0472">Membrane</keyword>
<dbReference type="InterPro" id="IPR015500">
    <property type="entry name" value="Peptidase_S8_subtilisin-rel"/>
</dbReference>
<comment type="similarity">
    <text evidence="1 5">Belongs to the peptidase S8 family.</text>
</comment>
<dbReference type="PANTHER" id="PTHR43806:SF11">
    <property type="entry name" value="CEREVISIN-RELATED"/>
    <property type="match status" value="1"/>
</dbReference>
<dbReference type="Gene3D" id="3.40.50.200">
    <property type="entry name" value="Peptidase S8/S53 domain"/>
    <property type="match status" value="1"/>
</dbReference>
<evidence type="ECO:0000313" key="8">
    <source>
        <dbReference type="EMBL" id="AOM83891.1"/>
    </source>
</evidence>
<dbReference type="PANTHER" id="PTHR43806">
    <property type="entry name" value="PEPTIDASE S8"/>
    <property type="match status" value="1"/>
</dbReference>
<evidence type="ECO:0000259" key="7">
    <source>
        <dbReference type="Pfam" id="PF00082"/>
    </source>
</evidence>
<dbReference type="SUPFAM" id="SSF52743">
    <property type="entry name" value="Subtilisin-like"/>
    <property type="match status" value="1"/>
</dbReference>
<dbReference type="PROSITE" id="PS51892">
    <property type="entry name" value="SUBTILASE"/>
    <property type="match status" value="1"/>
</dbReference>
<evidence type="ECO:0000256" key="2">
    <source>
        <dbReference type="ARBA" id="ARBA00022670"/>
    </source>
</evidence>
<keyword evidence="4 5" id="KW-0720">Serine protease</keyword>
<organism evidence="8 9">
    <name type="scientific">Salisediminibacterium beveridgei</name>
    <dbReference type="NCBI Taxonomy" id="632773"/>
    <lineage>
        <taxon>Bacteria</taxon>
        <taxon>Bacillati</taxon>
        <taxon>Bacillota</taxon>
        <taxon>Bacilli</taxon>
        <taxon>Bacillales</taxon>
        <taxon>Bacillaceae</taxon>
        <taxon>Salisediminibacterium</taxon>
    </lineage>
</organism>
<evidence type="ECO:0000256" key="4">
    <source>
        <dbReference type="ARBA" id="ARBA00022825"/>
    </source>
</evidence>